<dbReference type="EC" id="2.7.11.1" evidence="5"/>
<evidence type="ECO:0000259" key="4">
    <source>
        <dbReference type="PROSITE" id="PS50927"/>
    </source>
</evidence>
<dbReference type="PANTHER" id="PTHR32444:SF183">
    <property type="entry name" value="APPLE DOMAIN-CONTAINING PROTEIN"/>
    <property type="match status" value="1"/>
</dbReference>
<sequence>MSAIWSSNSTTESVNATAKLHDTGNLVLMDQNEKVLWQSFDYPTQHWLPGMKIGNDYSRGIEWHLSSWKISQHPLVGEFTWGAENHGYPDFKLKQGSVVKMRGDAWRNQQIKGISSFSRNWTFTYKVIIHEKEVSFSYNHDNSSTLFRITLSSSGKLESWGWVEGAKNLQPGQSLPKDLCDTYNICGAYGSCVTNMFDQSCACLDETKFVPRNKKGWEMADWSDGCVRRTPLYCKNGTETFIKYSARHT</sequence>
<proteinExistence type="predicted"/>
<dbReference type="GO" id="GO:0004674">
    <property type="term" value="F:protein serine/threonine kinase activity"/>
    <property type="evidence" value="ECO:0007669"/>
    <property type="project" value="UniProtKB-KW"/>
</dbReference>
<dbReference type="PANTHER" id="PTHR32444">
    <property type="entry name" value="BULB-TYPE LECTIN DOMAIN-CONTAINING PROTEIN"/>
    <property type="match status" value="1"/>
</dbReference>
<dbReference type="Gramene" id="mRNA:HanXRQr2_Chr14g0643261">
    <property type="protein sequence ID" value="CDS:HanXRQr2_Chr14g0643261.1"/>
    <property type="gene ID" value="HanXRQr2_Chr14g0643261"/>
</dbReference>
<keyword evidence="3" id="KW-0325">Glycoprotein</keyword>
<keyword evidence="5" id="KW-0723">Serine/threonine-protein kinase</keyword>
<reference evidence="5" key="2">
    <citation type="submission" date="2020-06" db="EMBL/GenBank/DDBJ databases">
        <title>Helianthus annuus Genome sequencing and assembly Release 2.</title>
        <authorList>
            <person name="Gouzy J."/>
            <person name="Langlade N."/>
            <person name="Munos S."/>
        </authorList>
    </citation>
    <scope>NUCLEOTIDE SEQUENCE</scope>
    <source>
        <tissue evidence="5">Leaves</tissue>
    </source>
</reference>
<dbReference type="EMBL" id="MNCJ02000329">
    <property type="protein sequence ID" value="KAF5769013.1"/>
    <property type="molecule type" value="Genomic_DNA"/>
</dbReference>
<organism evidence="5 6">
    <name type="scientific">Helianthus annuus</name>
    <name type="common">Common sunflower</name>
    <dbReference type="NCBI Taxonomy" id="4232"/>
    <lineage>
        <taxon>Eukaryota</taxon>
        <taxon>Viridiplantae</taxon>
        <taxon>Streptophyta</taxon>
        <taxon>Embryophyta</taxon>
        <taxon>Tracheophyta</taxon>
        <taxon>Spermatophyta</taxon>
        <taxon>Magnoliopsida</taxon>
        <taxon>eudicotyledons</taxon>
        <taxon>Gunneridae</taxon>
        <taxon>Pentapetalae</taxon>
        <taxon>asterids</taxon>
        <taxon>campanulids</taxon>
        <taxon>Asterales</taxon>
        <taxon>Asteraceae</taxon>
        <taxon>Asteroideae</taxon>
        <taxon>Heliantheae alliance</taxon>
        <taxon>Heliantheae</taxon>
        <taxon>Helianthus</taxon>
    </lineage>
</organism>
<accession>A0A9K3E9Y8</accession>
<comment type="caution">
    <text evidence="5">The sequence shown here is derived from an EMBL/GenBank/DDBJ whole genome shotgun (WGS) entry which is preliminary data.</text>
</comment>
<dbReference type="InterPro" id="IPR036426">
    <property type="entry name" value="Bulb-type_lectin_dom_sf"/>
</dbReference>
<dbReference type="Gene3D" id="2.90.10.10">
    <property type="entry name" value="Bulb-type lectin domain"/>
    <property type="match status" value="1"/>
</dbReference>
<dbReference type="InterPro" id="IPR001480">
    <property type="entry name" value="Bulb-type_lectin_dom"/>
</dbReference>
<keyword evidence="2" id="KW-1015">Disulfide bond</keyword>
<keyword evidence="5" id="KW-0418">Kinase</keyword>
<evidence type="ECO:0000313" key="6">
    <source>
        <dbReference type="Proteomes" id="UP000215914"/>
    </source>
</evidence>
<evidence type="ECO:0000256" key="1">
    <source>
        <dbReference type="ARBA" id="ARBA00022729"/>
    </source>
</evidence>
<reference evidence="5" key="1">
    <citation type="journal article" date="2017" name="Nature">
        <title>The sunflower genome provides insights into oil metabolism, flowering and Asterid evolution.</title>
        <authorList>
            <person name="Badouin H."/>
            <person name="Gouzy J."/>
            <person name="Grassa C.J."/>
            <person name="Murat F."/>
            <person name="Staton S.E."/>
            <person name="Cottret L."/>
            <person name="Lelandais-Briere C."/>
            <person name="Owens G.L."/>
            <person name="Carrere S."/>
            <person name="Mayjonade B."/>
            <person name="Legrand L."/>
            <person name="Gill N."/>
            <person name="Kane N.C."/>
            <person name="Bowers J.E."/>
            <person name="Hubner S."/>
            <person name="Bellec A."/>
            <person name="Berard A."/>
            <person name="Berges H."/>
            <person name="Blanchet N."/>
            <person name="Boniface M.C."/>
            <person name="Brunel D."/>
            <person name="Catrice O."/>
            <person name="Chaidir N."/>
            <person name="Claudel C."/>
            <person name="Donnadieu C."/>
            <person name="Faraut T."/>
            <person name="Fievet G."/>
            <person name="Helmstetter N."/>
            <person name="King M."/>
            <person name="Knapp S.J."/>
            <person name="Lai Z."/>
            <person name="Le Paslier M.C."/>
            <person name="Lippi Y."/>
            <person name="Lorenzon L."/>
            <person name="Mandel J.R."/>
            <person name="Marage G."/>
            <person name="Marchand G."/>
            <person name="Marquand E."/>
            <person name="Bret-Mestries E."/>
            <person name="Morien E."/>
            <person name="Nambeesan S."/>
            <person name="Nguyen T."/>
            <person name="Pegot-Espagnet P."/>
            <person name="Pouilly N."/>
            <person name="Raftis F."/>
            <person name="Sallet E."/>
            <person name="Schiex T."/>
            <person name="Thomas J."/>
            <person name="Vandecasteele C."/>
            <person name="Vares D."/>
            <person name="Vear F."/>
            <person name="Vautrin S."/>
            <person name="Crespi M."/>
            <person name="Mangin B."/>
            <person name="Burke J.M."/>
            <person name="Salse J."/>
            <person name="Munos S."/>
            <person name="Vincourt P."/>
            <person name="Rieseberg L.H."/>
            <person name="Langlade N.B."/>
        </authorList>
    </citation>
    <scope>NUCLEOTIDE SEQUENCE</scope>
    <source>
        <tissue evidence="5">Leaves</tissue>
    </source>
</reference>
<keyword evidence="6" id="KW-1185">Reference proteome</keyword>
<dbReference type="Proteomes" id="UP000215914">
    <property type="component" value="Unassembled WGS sequence"/>
</dbReference>
<dbReference type="AlphaFoldDB" id="A0A9K3E9Y8"/>
<dbReference type="PROSITE" id="PS50927">
    <property type="entry name" value="BULB_LECTIN"/>
    <property type="match status" value="1"/>
</dbReference>
<evidence type="ECO:0000256" key="2">
    <source>
        <dbReference type="ARBA" id="ARBA00023157"/>
    </source>
</evidence>
<keyword evidence="5" id="KW-0808">Transferase</keyword>
<dbReference type="Pfam" id="PF00954">
    <property type="entry name" value="S_locus_glycop"/>
    <property type="match status" value="1"/>
</dbReference>
<gene>
    <name evidence="5" type="ORF">HanXRQr2_Chr14g0643261</name>
</gene>
<name>A0A9K3E9Y8_HELAN</name>
<evidence type="ECO:0000313" key="5">
    <source>
        <dbReference type="EMBL" id="KAF5769013.1"/>
    </source>
</evidence>
<dbReference type="GO" id="GO:0048544">
    <property type="term" value="P:recognition of pollen"/>
    <property type="evidence" value="ECO:0007669"/>
    <property type="project" value="InterPro"/>
</dbReference>
<dbReference type="InterPro" id="IPR000858">
    <property type="entry name" value="S_locus_glycoprot_dom"/>
</dbReference>
<dbReference type="Pfam" id="PF01453">
    <property type="entry name" value="B_lectin"/>
    <property type="match status" value="1"/>
</dbReference>
<keyword evidence="1" id="KW-0732">Signal</keyword>
<dbReference type="OrthoDB" id="785331at2759"/>
<protein>
    <submittedName>
        <fullName evidence="5">Non-specific serine/threonine protein kinase</fullName>
        <ecNumber evidence="5">2.7.11.1</ecNumber>
    </submittedName>
</protein>
<evidence type="ECO:0000256" key="3">
    <source>
        <dbReference type="ARBA" id="ARBA00023180"/>
    </source>
</evidence>
<feature type="domain" description="Bulb-type lectin" evidence="4">
    <location>
        <begin position="1"/>
        <end position="41"/>
    </location>
</feature>
<dbReference type="SUPFAM" id="SSF51110">
    <property type="entry name" value="alpha-D-mannose-specific plant lectins"/>
    <property type="match status" value="1"/>
</dbReference>